<dbReference type="Proteomes" id="UP000712600">
    <property type="component" value="Unassembled WGS sequence"/>
</dbReference>
<gene>
    <name evidence="2" type="ORF">F2Q69_00059120</name>
</gene>
<accession>A0A8S9RDU3</accession>
<comment type="caution">
    <text evidence="2">The sequence shown here is derived from an EMBL/GenBank/DDBJ whole genome shotgun (WGS) entry which is preliminary data.</text>
</comment>
<proteinExistence type="predicted"/>
<protein>
    <submittedName>
        <fullName evidence="2">Uncharacterized protein</fullName>
    </submittedName>
</protein>
<evidence type="ECO:0000313" key="3">
    <source>
        <dbReference type="Proteomes" id="UP000712600"/>
    </source>
</evidence>
<dbReference type="EMBL" id="QGKX02000095">
    <property type="protein sequence ID" value="KAF3570859.1"/>
    <property type="molecule type" value="Genomic_DNA"/>
</dbReference>
<name>A0A8S9RDU3_BRACR</name>
<evidence type="ECO:0000313" key="2">
    <source>
        <dbReference type="EMBL" id="KAF3570859.1"/>
    </source>
</evidence>
<organism evidence="2 3">
    <name type="scientific">Brassica cretica</name>
    <name type="common">Mustard</name>
    <dbReference type="NCBI Taxonomy" id="69181"/>
    <lineage>
        <taxon>Eukaryota</taxon>
        <taxon>Viridiplantae</taxon>
        <taxon>Streptophyta</taxon>
        <taxon>Embryophyta</taxon>
        <taxon>Tracheophyta</taxon>
        <taxon>Spermatophyta</taxon>
        <taxon>Magnoliopsida</taxon>
        <taxon>eudicotyledons</taxon>
        <taxon>Gunneridae</taxon>
        <taxon>Pentapetalae</taxon>
        <taxon>rosids</taxon>
        <taxon>malvids</taxon>
        <taxon>Brassicales</taxon>
        <taxon>Brassicaceae</taxon>
        <taxon>Brassiceae</taxon>
        <taxon>Brassica</taxon>
    </lineage>
</organism>
<feature type="region of interest" description="Disordered" evidence="1">
    <location>
        <begin position="98"/>
        <end position="120"/>
    </location>
</feature>
<evidence type="ECO:0000256" key="1">
    <source>
        <dbReference type="SAM" id="MobiDB-lite"/>
    </source>
</evidence>
<feature type="compositionally biased region" description="Basic and acidic residues" evidence="1">
    <location>
        <begin position="99"/>
        <end position="108"/>
    </location>
</feature>
<dbReference type="AlphaFoldDB" id="A0A8S9RDU3"/>
<feature type="region of interest" description="Disordered" evidence="1">
    <location>
        <begin position="42"/>
        <end position="66"/>
    </location>
</feature>
<feature type="compositionally biased region" description="Basic and acidic residues" evidence="1">
    <location>
        <begin position="42"/>
        <end position="55"/>
    </location>
</feature>
<reference evidence="2" key="1">
    <citation type="submission" date="2019-12" db="EMBL/GenBank/DDBJ databases">
        <title>Genome sequencing and annotation of Brassica cretica.</title>
        <authorList>
            <person name="Studholme D.J."/>
            <person name="Sarris P."/>
        </authorList>
    </citation>
    <scope>NUCLEOTIDE SEQUENCE</scope>
    <source>
        <strain evidence="2">PFS-109/04</strain>
        <tissue evidence="2">Leaf</tissue>
    </source>
</reference>
<sequence>MPILPNSPNRTLESHQLSTILTGWGLTVGVKNGHDEVNIQISPRERTRNRTDHRQARVGQSDHGQAKLGRYVATELELNSVAVGVENGYDEVNVQIPAKKHETSDKSSKKVATQRPNACSARSLRSDRAFPKRRYDISPCILIYPSMLSPEDHSEPISCFPPF</sequence>